<dbReference type="RefSeq" id="WP_157114153.1">
    <property type="nucleotide sequence ID" value="NZ_JAAXOS010000009.1"/>
</dbReference>
<sequence length="107" mass="11169">MPGRPVAPTQFGGVEVLVETIRVADAEPTSIGSPGVAVDALERAREVIATAASTAYLIRQLGEVTRPDRLEVEFGTGFSLKANIIAASGAAEPFQPQPTAAEPSRPR</sequence>
<dbReference type="InterPro" id="IPR045794">
    <property type="entry name" value="Trypco1"/>
</dbReference>
<gene>
    <name evidence="2" type="ORF">HGB38_20280</name>
</gene>
<dbReference type="AlphaFoldDB" id="A0A7X6R4P9"/>
<keyword evidence="3" id="KW-1185">Reference proteome</keyword>
<organism evidence="2 3">
    <name type="scientific">Nocardia gamkensis</name>
    <dbReference type="NCBI Taxonomy" id="352869"/>
    <lineage>
        <taxon>Bacteria</taxon>
        <taxon>Bacillati</taxon>
        <taxon>Actinomycetota</taxon>
        <taxon>Actinomycetes</taxon>
        <taxon>Mycobacteriales</taxon>
        <taxon>Nocardiaceae</taxon>
        <taxon>Nocardia</taxon>
    </lineage>
</organism>
<evidence type="ECO:0000313" key="2">
    <source>
        <dbReference type="EMBL" id="NKY28541.1"/>
    </source>
</evidence>
<accession>A0A7X6R4P9</accession>
<dbReference type="Pfam" id="PF19493">
    <property type="entry name" value="Trypco1"/>
    <property type="match status" value="1"/>
</dbReference>
<dbReference type="Proteomes" id="UP000540698">
    <property type="component" value="Unassembled WGS sequence"/>
</dbReference>
<feature type="domain" description="Trypsin-co-occurring" evidence="1">
    <location>
        <begin position="13"/>
        <end position="92"/>
    </location>
</feature>
<comment type="caution">
    <text evidence="2">The sequence shown here is derived from an EMBL/GenBank/DDBJ whole genome shotgun (WGS) entry which is preliminary data.</text>
</comment>
<evidence type="ECO:0000313" key="3">
    <source>
        <dbReference type="Proteomes" id="UP000540698"/>
    </source>
</evidence>
<proteinExistence type="predicted"/>
<name>A0A7X6R4P9_9NOCA</name>
<evidence type="ECO:0000259" key="1">
    <source>
        <dbReference type="Pfam" id="PF19493"/>
    </source>
</evidence>
<reference evidence="2 3" key="1">
    <citation type="submission" date="2020-04" db="EMBL/GenBank/DDBJ databases">
        <title>MicrobeNet Type strains.</title>
        <authorList>
            <person name="Nicholson A.C."/>
        </authorList>
    </citation>
    <scope>NUCLEOTIDE SEQUENCE [LARGE SCALE GENOMIC DNA]</scope>
    <source>
        <strain evidence="2 3">DSM 44956</strain>
    </source>
</reference>
<dbReference type="EMBL" id="JAAXOS010000009">
    <property type="protein sequence ID" value="NKY28541.1"/>
    <property type="molecule type" value="Genomic_DNA"/>
</dbReference>
<protein>
    <recommendedName>
        <fullName evidence="1">Trypsin-co-occurring domain-containing protein</fullName>
    </recommendedName>
</protein>